<evidence type="ECO:0000313" key="3">
    <source>
        <dbReference type="Proteomes" id="UP000614996"/>
    </source>
</evidence>
<evidence type="ECO:0000313" key="2">
    <source>
        <dbReference type="EMBL" id="GIL26665.1"/>
    </source>
</evidence>
<organism evidence="2 3">
    <name type="scientific">Actinocatenispora comari</name>
    <dbReference type="NCBI Taxonomy" id="2807577"/>
    <lineage>
        <taxon>Bacteria</taxon>
        <taxon>Bacillati</taxon>
        <taxon>Actinomycetota</taxon>
        <taxon>Actinomycetes</taxon>
        <taxon>Micromonosporales</taxon>
        <taxon>Micromonosporaceae</taxon>
        <taxon>Actinocatenispora</taxon>
    </lineage>
</organism>
<gene>
    <name evidence="2" type="ORF">NUM_19190</name>
</gene>
<feature type="region of interest" description="Disordered" evidence="1">
    <location>
        <begin position="342"/>
        <end position="431"/>
    </location>
</feature>
<evidence type="ECO:0008006" key="4">
    <source>
        <dbReference type="Google" id="ProtNLM"/>
    </source>
</evidence>
<keyword evidence="3" id="KW-1185">Reference proteome</keyword>
<dbReference type="Proteomes" id="UP000614996">
    <property type="component" value="Unassembled WGS sequence"/>
</dbReference>
<dbReference type="AlphaFoldDB" id="A0A8J4EK30"/>
<dbReference type="RefSeq" id="WP_207124457.1">
    <property type="nucleotide sequence ID" value="NZ_BOPO01000027.1"/>
</dbReference>
<feature type="compositionally biased region" description="Polar residues" evidence="1">
    <location>
        <begin position="422"/>
        <end position="431"/>
    </location>
</feature>
<accession>A0A8J4EK30</accession>
<name>A0A8J4EK30_9ACTN</name>
<protein>
    <recommendedName>
        <fullName evidence="4">PPE family protein</fullName>
    </recommendedName>
</protein>
<proteinExistence type="predicted"/>
<feature type="compositionally biased region" description="Basic and acidic residues" evidence="1">
    <location>
        <begin position="397"/>
        <end position="407"/>
    </location>
</feature>
<comment type="caution">
    <text evidence="2">The sequence shown here is derived from an EMBL/GenBank/DDBJ whole genome shotgun (WGS) entry which is preliminary data.</text>
</comment>
<sequence length="431" mass="44287">MSEDVDGFTWEGIIRAVTMAGRPDRVFELQLAYNRYFQILDAASRTLREIRGRLNEKDWSGTGADAYRKHYDGLVKAIDTFYGKTSKVVELSGDTGGALARAIADIPLPDMGDLDHLGMHGIQYSDAETGNQVQYHFFRTHRDRYDDGGFLDYVNEQIGGKPDPSQNNFRGSANPNAQRYANAKRWYAEGTRQARAAFGTLLDAYNEQTYAIPSGNFGVAGAEDPYATGDGSGAGAHGGGDLGGAGYSSYGGSTGPSIGSPPPAAAGWDAASSRSDLDWANDARASGESTDYSHRAEIPGSALAGGTASAAPGGGPGSGLGAGGGAGAGSFGGGSGGYGTGIGGPDPAIGSGAAVMPPASPAADRPGGIAAGRGGAATAGRSNMYGAMPHNGGTGGNKERDERRSWLTEDDDEIWRPKNLAPKTNSAGAIE</sequence>
<dbReference type="EMBL" id="BOPO01000027">
    <property type="protein sequence ID" value="GIL26665.1"/>
    <property type="molecule type" value="Genomic_DNA"/>
</dbReference>
<evidence type="ECO:0000256" key="1">
    <source>
        <dbReference type="SAM" id="MobiDB-lite"/>
    </source>
</evidence>
<reference evidence="3" key="1">
    <citation type="journal article" date="2021" name="Int. J. Syst. Evol. Microbiol.">
        <title>Actinocatenispora comari sp. nov., an endophytic actinomycete isolated from aerial parts of Comarum salesowianum.</title>
        <authorList>
            <person name="Oyunbileg N."/>
            <person name="Iizaka Y."/>
            <person name="Hamada M."/>
            <person name="Davaapurev B.O."/>
            <person name="Fukumoto A."/>
            <person name="Tsetseg B."/>
            <person name="Kato F."/>
            <person name="Tamura T."/>
            <person name="Batkhuu J."/>
            <person name="Anzai Y."/>
        </authorList>
    </citation>
    <scope>NUCLEOTIDE SEQUENCE [LARGE SCALE GENOMIC DNA]</scope>
    <source>
        <strain evidence="3">NUM-2625</strain>
    </source>
</reference>